<evidence type="ECO:0000313" key="2">
    <source>
        <dbReference type="Proteomes" id="UP000196084"/>
    </source>
</evidence>
<protein>
    <recommendedName>
        <fullName evidence="3">Blue (type 1) copper domain-containing protein</fullName>
    </recommendedName>
</protein>
<name>A0A202EAC5_9EURY</name>
<keyword evidence="2" id="KW-1185">Reference proteome</keyword>
<sequence>MDEPAEYQFDAVGDSLTLEASEVGSGQFSVVARYADDEDHAAVITTVTLTDPAAWADVTEITLEAQTAGWVGVEPAHIEGVENPELVLEAGREYTIAREDGDGLVHDLRLWDENDELVDDYATELTEETDVRQELSVTATEELAAYVCAPHEMTMRGEIDVVDEFDFDD</sequence>
<dbReference type="AlphaFoldDB" id="A0A202EAC5"/>
<comment type="caution">
    <text evidence="1">The sequence shown here is derived from an EMBL/GenBank/DDBJ whole genome shotgun (WGS) entry which is preliminary data.</text>
</comment>
<dbReference type="EMBL" id="MWPH01000002">
    <property type="protein sequence ID" value="OVE85205.1"/>
    <property type="molecule type" value="Genomic_DNA"/>
</dbReference>
<reference evidence="1 2" key="1">
    <citation type="submission" date="2017-02" db="EMBL/GenBank/DDBJ databases">
        <title>Natronthermophilus aegyptiacus gen. nov.,sp. nov., an aerobic, extremely halophilic alkalithermophilic archaeon isolated from the athalassohaline Wadi An Natrun, Egypt.</title>
        <authorList>
            <person name="Zhao B."/>
        </authorList>
    </citation>
    <scope>NUCLEOTIDE SEQUENCE [LARGE SCALE GENOMIC DNA]</scope>
    <source>
        <strain evidence="1 2">CGMCC 1.3597</strain>
    </source>
</reference>
<gene>
    <name evidence="1" type="ORF">B2G88_09480</name>
</gene>
<accession>A0A202EAC5</accession>
<dbReference type="Proteomes" id="UP000196084">
    <property type="component" value="Unassembled WGS sequence"/>
</dbReference>
<organism evidence="1 2">
    <name type="scientific">Natronolimnobius baerhuensis</name>
    <dbReference type="NCBI Taxonomy" id="253108"/>
    <lineage>
        <taxon>Archaea</taxon>
        <taxon>Methanobacteriati</taxon>
        <taxon>Methanobacteriota</taxon>
        <taxon>Stenosarchaea group</taxon>
        <taxon>Halobacteria</taxon>
        <taxon>Halobacteriales</taxon>
        <taxon>Natrialbaceae</taxon>
        <taxon>Natronolimnobius</taxon>
    </lineage>
</organism>
<evidence type="ECO:0000313" key="1">
    <source>
        <dbReference type="EMBL" id="OVE85205.1"/>
    </source>
</evidence>
<evidence type="ECO:0008006" key="3">
    <source>
        <dbReference type="Google" id="ProtNLM"/>
    </source>
</evidence>
<proteinExistence type="predicted"/>